<feature type="domain" description="THIF-type NAD/FAD binding fold" evidence="1">
    <location>
        <begin position="174"/>
        <end position="300"/>
    </location>
</feature>
<dbReference type="EMBL" id="CP104562">
    <property type="protein sequence ID" value="UXH79050.1"/>
    <property type="molecule type" value="Genomic_DNA"/>
</dbReference>
<gene>
    <name evidence="3" type="ORF">N4261_03690</name>
</gene>
<protein>
    <submittedName>
        <fullName evidence="3">ThiF family adenylyltransferase</fullName>
    </submittedName>
</protein>
<dbReference type="InterPro" id="IPR046741">
    <property type="entry name" value="DUF6791"/>
</dbReference>
<dbReference type="NCBIfam" id="NF004805">
    <property type="entry name" value="PRK06153.1-4"/>
    <property type="match status" value="1"/>
</dbReference>
<dbReference type="InterPro" id="IPR000594">
    <property type="entry name" value="ThiF_NAD_FAD-bd"/>
</dbReference>
<evidence type="ECO:0000259" key="2">
    <source>
        <dbReference type="Pfam" id="PF20590"/>
    </source>
</evidence>
<keyword evidence="4" id="KW-1185">Reference proteome</keyword>
<evidence type="ECO:0000313" key="4">
    <source>
        <dbReference type="Proteomes" id="UP001064933"/>
    </source>
</evidence>
<reference evidence="3" key="1">
    <citation type="submission" date="2022-10" db="EMBL/GenBank/DDBJ databases">
        <title>Characterization and whole genome sequencing of a new Roseateles species, isolated from fresh water.</title>
        <authorList>
            <person name="Guliayeva D.Y."/>
            <person name="Akhremchuk A.E."/>
            <person name="Sikolenko M.A."/>
            <person name="Valentovich L.N."/>
            <person name="Sidarenka A.V."/>
        </authorList>
    </citation>
    <scope>NUCLEOTIDE SEQUENCE</scope>
    <source>
        <strain evidence="3">BIM B-1768</strain>
    </source>
</reference>
<sequence length="394" mass="44246">MSRRLISLNPDLQRLINEGFEVELRSGHLLVHSVPYVNSNKQIARGVIVSELSTTTPDVLGRPSTHQVHFIGEHPCKADGLDLVQIRCQSGEFKLAEGVTAQHWFSNKPRCGYYESYYEKVTSYVRVISSQAKALDPTVDARTFRTHEPIEEDSVFLYQDTASSRAGIQRLSARFKPQRIAFVGLGGSGSYGLDLVAKTHVSEIHLYDADLLRPHNAFRFPGAISRDILDRGITKVKYLSEYYSTMRRGVVAREVMIDESNVMELAEFDYVFLSVDRSEVRQLVLGALAATKVVVIDVGLGLNLSADQEAIWGTCRVTASTPTTREIALAGVPRVDRDEELYASNIQVADFNCLNAALAVAKWKRMSGFYLDDQEEYETTFSVNLNQLNRREQR</sequence>
<dbReference type="GO" id="GO:0016779">
    <property type="term" value="F:nucleotidyltransferase activity"/>
    <property type="evidence" value="ECO:0007669"/>
    <property type="project" value="UniProtKB-KW"/>
</dbReference>
<dbReference type="Pfam" id="PF20590">
    <property type="entry name" value="DUF6791"/>
    <property type="match status" value="1"/>
</dbReference>
<dbReference type="NCBIfam" id="NF004804">
    <property type="entry name" value="PRK06153.1-3"/>
    <property type="match status" value="1"/>
</dbReference>
<evidence type="ECO:0000313" key="3">
    <source>
        <dbReference type="EMBL" id="UXH79050.1"/>
    </source>
</evidence>
<dbReference type="Pfam" id="PF00899">
    <property type="entry name" value="ThiF"/>
    <property type="match status" value="1"/>
</dbReference>
<dbReference type="Proteomes" id="UP001064933">
    <property type="component" value="Chromosome"/>
</dbReference>
<name>A0ABY6B2J5_9BURK</name>
<evidence type="ECO:0000259" key="1">
    <source>
        <dbReference type="Pfam" id="PF00899"/>
    </source>
</evidence>
<keyword evidence="3" id="KW-0548">Nucleotidyltransferase</keyword>
<dbReference type="Gene3D" id="3.40.50.720">
    <property type="entry name" value="NAD(P)-binding Rossmann-like Domain"/>
    <property type="match status" value="1"/>
</dbReference>
<keyword evidence="3" id="KW-0808">Transferase</keyword>
<dbReference type="SUPFAM" id="SSF69572">
    <property type="entry name" value="Activating enzymes of the ubiquitin-like proteins"/>
    <property type="match status" value="1"/>
</dbReference>
<dbReference type="RefSeq" id="WP_261758870.1">
    <property type="nucleotide sequence ID" value="NZ_CP104562.2"/>
</dbReference>
<organism evidence="3 4">
    <name type="scientific">Roseateles amylovorans</name>
    <dbReference type="NCBI Taxonomy" id="2978473"/>
    <lineage>
        <taxon>Bacteria</taxon>
        <taxon>Pseudomonadati</taxon>
        <taxon>Pseudomonadota</taxon>
        <taxon>Betaproteobacteria</taxon>
        <taxon>Burkholderiales</taxon>
        <taxon>Sphaerotilaceae</taxon>
        <taxon>Roseateles</taxon>
    </lineage>
</organism>
<feature type="domain" description="DUF6791" evidence="2">
    <location>
        <begin position="10"/>
        <end position="161"/>
    </location>
</feature>
<dbReference type="InterPro" id="IPR035985">
    <property type="entry name" value="Ubiquitin-activating_enz"/>
</dbReference>
<accession>A0ABY6B2J5</accession>
<proteinExistence type="predicted"/>